<protein>
    <recommendedName>
        <fullName evidence="1">DUF6817 domain-containing protein</fullName>
    </recommendedName>
</protein>
<dbReference type="InterPro" id="IPR049202">
    <property type="entry name" value="DUF6817"/>
</dbReference>
<evidence type="ECO:0000313" key="3">
    <source>
        <dbReference type="Proteomes" id="UP001331561"/>
    </source>
</evidence>
<reference evidence="2 3" key="1">
    <citation type="submission" date="2024-01" db="EMBL/GenBank/DDBJ databases">
        <title>Uliginosibacterium soil sp. nov.</title>
        <authorList>
            <person name="Lv Y."/>
        </authorList>
    </citation>
    <scope>NUCLEOTIDE SEQUENCE [LARGE SCALE GENOMIC DNA]</scope>
    <source>
        <strain evidence="2 3">H3</strain>
    </source>
</reference>
<keyword evidence="3" id="KW-1185">Reference proteome</keyword>
<feature type="domain" description="DUF6817" evidence="1">
    <location>
        <begin position="25"/>
        <end position="109"/>
    </location>
</feature>
<proteinExistence type="predicted"/>
<dbReference type="Proteomes" id="UP001331561">
    <property type="component" value="Unassembled WGS sequence"/>
</dbReference>
<dbReference type="Pfam" id="PF20680">
    <property type="entry name" value="DUF6817"/>
    <property type="match status" value="1"/>
</dbReference>
<organism evidence="2 3">
    <name type="scientific">Uliginosibacterium silvisoli</name>
    <dbReference type="NCBI Taxonomy" id="3114758"/>
    <lineage>
        <taxon>Bacteria</taxon>
        <taxon>Pseudomonadati</taxon>
        <taxon>Pseudomonadota</taxon>
        <taxon>Betaproteobacteria</taxon>
        <taxon>Rhodocyclales</taxon>
        <taxon>Zoogloeaceae</taxon>
        <taxon>Uliginosibacterium</taxon>
    </lineage>
</organism>
<dbReference type="EMBL" id="JAYXHS010000001">
    <property type="protein sequence ID" value="MEC5384385.1"/>
    <property type="molecule type" value="Genomic_DNA"/>
</dbReference>
<accession>A0ABU6JYH2</accession>
<evidence type="ECO:0000259" key="1">
    <source>
        <dbReference type="Pfam" id="PF20680"/>
    </source>
</evidence>
<name>A0ABU6JYH2_9RHOO</name>
<dbReference type="RefSeq" id="WP_327597365.1">
    <property type="nucleotide sequence ID" value="NZ_JAYXHS010000001.1"/>
</dbReference>
<sequence>MRHPGMLPGQQLPRDARSLAAINLLLARGADKTAHANERSLLEHLIGTARLLLLWNAPIDTVRAGLCHSIYGTNAFRTATMRRNERALLQQTIGRRAEALVWSFSRLRRPATLQRALRHGSNLVRERSGRTRHIDSSSLQQLFILECANLLDQGVSMTHARRLLREATRLQNPSPVMLEDFRRQQRYAKRIRCTESAARSSH</sequence>
<comment type="caution">
    <text evidence="2">The sequence shown here is derived from an EMBL/GenBank/DDBJ whole genome shotgun (WGS) entry which is preliminary data.</text>
</comment>
<gene>
    <name evidence="2" type="ORF">VVD49_01550</name>
</gene>
<evidence type="ECO:0000313" key="2">
    <source>
        <dbReference type="EMBL" id="MEC5384385.1"/>
    </source>
</evidence>